<dbReference type="EMBL" id="OU900095">
    <property type="protein sequence ID" value="CAG9858757.1"/>
    <property type="molecule type" value="Genomic_DNA"/>
</dbReference>
<comment type="similarity">
    <text evidence="3">Belongs to the metallo-dependent hydrolases superfamily. Adenosine and AMP deaminases family. ADGF subfamily.</text>
</comment>
<feature type="domain" description="Adenosine deaminase" evidence="12">
    <location>
        <begin position="187"/>
        <end position="474"/>
    </location>
</feature>
<dbReference type="GO" id="GO:0046103">
    <property type="term" value="P:inosine biosynthetic process"/>
    <property type="evidence" value="ECO:0007669"/>
    <property type="project" value="TreeGrafter"/>
</dbReference>
<sequence length="496" mass="57461">MEITMIKLILLLAYLLKHTSADYRTEKNRLIELDRERTIGSKLHLTEKENRANEIITSLKTSELQSGFEDPNKFPSSQHFFDIRKTIRISRIFQIIQKLPKGSSLHIHSFALTSQEYLYNLTFRENLYASISSSGELSFRFFPSNTSTNWSSLSQLRRTNRSNFEEFLKSKLTLVREDPRKSYPTVEDAWSAFQGIFSTVNGLISFKPVFEDFFYQGLKELREDNVKYAEIRCTGLYAYDMKGKVYRDEEVIGIYAKVIKRFRRDYPDFVGAKFIYAPHRKFVRANIDEEIEVYRRIRKAYPELVVGFDLVGQEDKGYPLSDFVTHIEKIRDIGGNLYFHAGETDWFGFESDENLFDAVLLNATRIGHAFALPKHPGLVEEVKRRGIAVEVCPISNQVLELVGDFRNHPAAVMMADGVPVVVGSDDPSFWGAEGLSHDWYVVFMAMTSRRTGLRFLKQLALNSLSYSSLDGKEMGRALEQWKVDWDEFIEFVIKRY</sequence>
<evidence type="ECO:0000313" key="14">
    <source>
        <dbReference type="EMBL" id="CAG9858757.1"/>
    </source>
</evidence>
<dbReference type="InterPro" id="IPR006330">
    <property type="entry name" value="Ado/ade_deaminase"/>
</dbReference>
<accession>A0A9N9TPJ9</accession>
<keyword evidence="15" id="KW-1185">Reference proteome</keyword>
<evidence type="ECO:0000256" key="2">
    <source>
        <dbReference type="ARBA" id="ARBA00004613"/>
    </source>
</evidence>
<dbReference type="InterPro" id="IPR006331">
    <property type="entry name" value="ADGF"/>
</dbReference>
<evidence type="ECO:0000256" key="9">
    <source>
        <dbReference type="ARBA" id="ARBA00022801"/>
    </source>
</evidence>
<protein>
    <recommendedName>
        <fullName evidence="5">Adenosine deaminase</fullName>
        <ecNumber evidence="4">3.5.4.4</ecNumber>
    </recommendedName>
</protein>
<keyword evidence="6" id="KW-0964">Secreted</keyword>
<comment type="subcellular location">
    <subcellularLocation>
        <location evidence="2">Secreted</location>
    </subcellularLocation>
</comment>
<reference evidence="14" key="1">
    <citation type="submission" date="2022-01" db="EMBL/GenBank/DDBJ databases">
        <authorList>
            <person name="King R."/>
        </authorList>
    </citation>
    <scope>NUCLEOTIDE SEQUENCE</scope>
</reference>
<keyword evidence="7" id="KW-0479">Metal-binding</keyword>
<evidence type="ECO:0000256" key="6">
    <source>
        <dbReference type="ARBA" id="ARBA00022525"/>
    </source>
</evidence>
<comment type="catalytic activity">
    <reaction evidence="10">
        <text>adenosine + H2O + H(+) = inosine + NH4(+)</text>
        <dbReference type="Rhea" id="RHEA:24408"/>
        <dbReference type="ChEBI" id="CHEBI:15377"/>
        <dbReference type="ChEBI" id="CHEBI:15378"/>
        <dbReference type="ChEBI" id="CHEBI:16335"/>
        <dbReference type="ChEBI" id="CHEBI:17596"/>
        <dbReference type="ChEBI" id="CHEBI:28938"/>
        <dbReference type="EC" id="3.5.4.4"/>
    </reaction>
</comment>
<evidence type="ECO:0000259" key="13">
    <source>
        <dbReference type="Pfam" id="PF08451"/>
    </source>
</evidence>
<feature type="chain" id="PRO_5040143712" description="Adenosine deaminase" evidence="11">
    <location>
        <begin position="22"/>
        <end position="496"/>
    </location>
</feature>
<evidence type="ECO:0000256" key="10">
    <source>
        <dbReference type="ARBA" id="ARBA00047764"/>
    </source>
</evidence>
<evidence type="ECO:0000256" key="7">
    <source>
        <dbReference type="ARBA" id="ARBA00022723"/>
    </source>
</evidence>
<dbReference type="GO" id="GO:0006154">
    <property type="term" value="P:adenosine catabolic process"/>
    <property type="evidence" value="ECO:0007669"/>
    <property type="project" value="InterPro"/>
</dbReference>
<dbReference type="PANTHER" id="PTHR11409:SF39">
    <property type="entry name" value="ADENOSINE DEAMINASE 2"/>
    <property type="match status" value="1"/>
</dbReference>
<organism evidence="14 15">
    <name type="scientific">Phyllotreta striolata</name>
    <name type="common">Striped flea beetle</name>
    <name type="synonym">Crioceris striolata</name>
    <dbReference type="NCBI Taxonomy" id="444603"/>
    <lineage>
        <taxon>Eukaryota</taxon>
        <taxon>Metazoa</taxon>
        <taxon>Ecdysozoa</taxon>
        <taxon>Arthropoda</taxon>
        <taxon>Hexapoda</taxon>
        <taxon>Insecta</taxon>
        <taxon>Pterygota</taxon>
        <taxon>Neoptera</taxon>
        <taxon>Endopterygota</taxon>
        <taxon>Coleoptera</taxon>
        <taxon>Polyphaga</taxon>
        <taxon>Cucujiformia</taxon>
        <taxon>Chrysomeloidea</taxon>
        <taxon>Chrysomelidae</taxon>
        <taxon>Galerucinae</taxon>
        <taxon>Alticini</taxon>
        <taxon>Phyllotreta</taxon>
    </lineage>
</organism>
<dbReference type="InterPro" id="IPR001365">
    <property type="entry name" value="A_deaminase_dom"/>
</dbReference>
<feature type="signal peptide" evidence="11">
    <location>
        <begin position="1"/>
        <end position="21"/>
    </location>
</feature>
<evidence type="ECO:0000256" key="1">
    <source>
        <dbReference type="ARBA" id="ARBA00001947"/>
    </source>
</evidence>
<dbReference type="PANTHER" id="PTHR11409">
    <property type="entry name" value="ADENOSINE DEAMINASE"/>
    <property type="match status" value="1"/>
</dbReference>
<evidence type="ECO:0000256" key="11">
    <source>
        <dbReference type="SAM" id="SignalP"/>
    </source>
</evidence>
<dbReference type="InterPro" id="IPR013659">
    <property type="entry name" value="A_deaminase_N"/>
</dbReference>
<evidence type="ECO:0000256" key="3">
    <source>
        <dbReference type="ARBA" id="ARBA00006083"/>
    </source>
</evidence>
<comment type="cofactor">
    <cofactor evidence="1">
        <name>Zn(2+)</name>
        <dbReference type="ChEBI" id="CHEBI:29105"/>
    </cofactor>
</comment>
<evidence type="ECO:0000259" key="12">
    <source>
        <dbReference type="Pfam" id="PF00962"/>
    </source>
</evidence>
<dbReference type="OrthoDB" id="7202371at2759"/>
<dbReference type="Proteomes" id="UP001153712">
    <property type="component" value="Chromosome 2"/>
</dbReference>
<dbReference type="GO" id="GO:0005615">
    <property type="term" value="C:extracellular space"/>
    <property type="evidence" value="ECO:0007669"/>
    <property type="project" value="InterPro"/>
</dbReference>
<name>A0A9N9TPJ9_PHYSR</name>
<keyword evidence="9" id="KW-0378">Hydrolase</keyword>
<dbReference type="FunFam" id="3.20.20.140:FF:000017">
    <property type="entry name" value="Adenosine deaminase 2"/>
    <property type="match status" value="1"/>
</dbReference>
<evidence type="ECO:0000256" key="5">
    <source>
        <dbReference type="ARBA" id="ARBA00018099"/>
    </source>
</evidence>
<dbReference type="GO" id="GO:0046872">
    <property type="term" value="F:metal ion binding"/>
    <property type="evidence" value="ECO:0007669"/>
    <property type="project" value="UniProtKB-KW"/>
</dbReference>
<dbReference type="Gene3D" id="3.20.20.140">
    <property type="entry name" value="Metal-dependent hydrolases"/>
    <property type="match status" value="1"/>
</dbReference>
<keyword evidence="8 11" id="KW-0732">Signal</keyword>
<evidence type="ECO:0000256" key="8">
    <source>
        <dbReference type="ARBA" id="ARBA00022729"/>
    </source>
</evidence>
<evidence type="ECO:0000256" key="4">
    <source>
        <dbReference type="ARBA" id="ARBA00012784"/>
    </source>
</evidence>
<dbReference type="Pfam" id="PF08451">
    <property type="entry name" value="A_deaminase_N"/>
    <property type="match status" value="1"/>
</dbReference>
<dbReference type="NCBIfam" id="TIGR01431">
    <property type="entry name" value="adm_rel"/>
    <property type="match status" value="1"/>
</dbReference>
<dbReference type="EC" id="3.5.4.4" evidence="4"/>
<dbReference type="Pfam" id="PF00962">
    <property type="entry name" value="A_deaminase"/>
    <property type="match status" value="1"/>
</dbReference>
<gene>
    <name evidence="14" type="ORF">PHYEVI_LOCUS5144</name>
</gene>
<dbReference type="SUPFAM" id="SSF51556">
    <property type="entry name" value="Metallo-dependent hydrolases"/>
    <property type="match status" value="1"/>
</dbReference>
<feature type="domain" description="Adenosine/AMP deaminase N-terminal" evidence="13">
    <location>
        <begin position="12"/>
        <end position="96"/>
    </location>
</feature>
<dbReference type="InterPro" id="IPR032466">
    <property type="entry name" value="Metal_Hydrolase"/>
</dbReference>
<proteinExistence type="inferred from homology"/>
<evidence type="ECO:0000313" key="15">
    <source>
        <dbReference type="Proteomes" id="UP001153712"/>
    </source>
</evidence>
<dbReference type="AlphaFoldDB" id="A0A9N9TPJ9"/>
<dbReference type="GO" id="GO:0004000">
    <property type="term" value="F:adenosine deaminase activity"/>
    <property type="evidence" value="ECO:0007669"/>
    <property type="project" value="InterPro"/>
</dbReference>